<sequence length="208" mass="22891">MREGVGLGGERRAEMEERTDGFTALKIAELRADKGISRREAQKEGKRVLKDTCTTERNRIGVKENLCKARSPENNISHFVKRKRAKARAKHQQDVPVVKQLTLRLLSCHKRLKVKGLCVRMRMINNDVQSCDQAHMRAQLHHGLGSSLLSIKPPVSGTDASQTGAGAEHWGGETRNCSASSCQAAAVCRKRAQYQGGYLLLCKGMGGA</sequence>
<accession>A0AAV4GTE7</accession>
<evidence type="ECO:0000313" key="2">
    <source>
        <dbReference type="Proteomes" id="UP000762676"/>
    </source>
</evidence>
<gene>
    <name evidence="1" type="ORF">ElyMa_000763800</name>
</gene>
<reference evidence="1 2" key="1">
    <citation type="journal article" date="2021" name="Elife">
        <title>Chloroplast acquisition without the gene transfer in kleptoplastic sea slugs, Plakobranchus ocellatus.</title>
        <authorList>
            <person name="Maeda T."/>
            <person name="Takahashi S."/>
            <person name="Yoshida T."/>
            <person name="Shimamura S."/>
            <person name="Takaki Y."/>
            <person name="Nagai Y."/>
            <person name="Toyoda A."/>
            <person name="Suzuki Y."/>
            <person name="Arimoto A."/>
            <person name="Ishii H."/>
            <person name="Satoh N."/>
            <person name="Nishiyama T."/>
            <person name="Hasebe M."/>
            <person name="Maruyama T."/>
            <person name="Minagawa J."/>
            <person name="Obokata J."/>
            <person name="Shigenobu S."/>
        </authorList>
    </citation>
    <scope>NUCLEOTIDE SEQUENCE [LARGE SCALE GENOMIC DNA]</scope>
</reference>
<name>A0AAV4GTE7_9GAST</name>
<organism evidence="1 2">
    <name type="scientific">Elysia marginata</name>
    <dbReference type="NCBI Taxonomy" id="1093978"/>
    <lineage>
        <taxon>Eukaryota</taxon>
        <taxon>Metazoa</taxon>
        <taxon>Spiralia</taxon>
        <taxon>Lophotrochozoa</taxon>
        <taxon>Mollusca</taxon>
        <taxon>Gastropoda</taxon>
        <taxon>Heterobranchia</taxon>
        <taxon>Euthyneura</taxon>
        <taxon>Panpulmonata</taxon>
        <taxon>Sacoglossa</taxon>
        <taxon>Placobranchoidea</taxon>
        <taxon>Plakobranchidae</taxon>
        <taxon>Elysia</taxon>
    </lineage>
</organism>
<dbReference type="EMBL" id="BMAT01001556">
    <property type="protein sequence ID" value="GFR88173.1"/>
    <property type="molecule type" value="Genomic_DNA"/>
</dbReference>
<dbReference type="Proteomes" id="UP000762676">
    <property type="component" value="Unassembled WGS sequence"/>
</dbReference>
<proteinExistence type="predicted"/>
<evidence type="ECO:0000313" key="1">
    <source>
        <dbReference type="EMBL" id="GFR88173.1"/>
    </source>
</evidence>
<keyword evidence="2" id="KW-1185">Reference proteome</keyword>
<dbReference type="AlphaFoldDB" id="A0AAV4GTE7"/>
<comment type="caution">
    <text evidence="1">The sequence shown here is derived from an EMBL/GenBank/DDBJ whole genome shotgun (WGS) entry which is preliminary data.</text>
</comment>
<protein>
    <submittedName>
        <fullName evidence="1">Uncharacterized protein</fullName>
    </submittedName>
</protein>